<accession>A0A9D4CTC0</accession>
<dbReference type="AlphaFoldDB" id="A0A9D4CTC0"/>
<gene>
    <name evidence="2" type="ORF">DPMN_039490</name>
</gene>
<sequence>MAEGGIDRATSQTESSSLSGKTGAESAKRYNNLYAVTHGLYNHLEGKSYTVACACFTYGLHPSRYGTESTPIHTLLAAPLLDTQPVQPSRMGKSETENAHRHRTESAPSSPSNLHIRVCQGTKALLETGTKALLDKGTKALLDIQRVQPSPLLYTGLKALLYTSGTPTAPSRYGKDSCANFTYGSKCNLHLPGQPSRIGKPETESAFSSPNNLHIRVSQELHALLYTVIQGLQSLLDTCGTESAPSSRCNLQLVQPLRTVRVIHELKSLLDTSTPSSLCNLHVRISQPVQPSRTDKSRTKIFTSRNLHLRISNGLKVLLDTSETESAPSSLFNRHTFVQPSLLLAACATFTFGYIRDLKHSSTHLQIRTQQRVQPSQTALLDNTAPAAFSVNTAAIASVAYGNPSDSDAKYLVVANTEACEAVRYG</sequence>
<evidence type="ECO:0000256" key="1">
    <source>
        <dbReference type="SAM" id="MobiDB-lite"/>
    </source>
</evidence>
<reference evidence="2" key="1">
    <citation type="journal article" date="2019" name="bioRxiv">
        <title>The Genome of the Zebra Mussel, Dreissena polymorpha: A Resource for Invasive Species Research.</title>
        <authorList>
            <person name="McCartney M.A."/>
            <person name="Auch B."/>
            <person name="Kono T."/>
            <person name="Mallez S."/>
            <person name="Zhang Y."/>
            <person name="Obille A."/>
            <person name="Becker A."/>
            <person name="Abrahante J.E."/>
            <person name="Garbe J."/>
            <person name="Badalamenti J.P."/>
            <person name="Herman A."/>
            <person name="Mangelson H."/>
            <person name="Liachko I."/>
            <person name="Sullivan S."/>
            <person name="Sone E.D."/>
            <person name="Koren S."/>
            <person name="Silverstein K.A.T."/>
            <person name="Beckman K.B."/>
            <person name="Gohl D.M."/>
        </authorList>
    </citation>
    <scope>NUCLEOTIDE SEQUENCE</scope>
    <source>
        <strain evidence="2">Duluth1</strain>
        <tissue evidence="2">Whole animal</tissue>
    </source>
</reference>
<protein>
    <submittedName>
        <fullName evidence="2">Uncharacterized protein</fullName>
    </submittedName>
</protein>
<comment type="caution">
    <text evidence="2">The sequence shown here is derived from an EMBL/GenBank/DDBJ whole genome shotgun (WGS) entry which is preliminary data.</text>
</comment>
<keyword evidence="3" id="KW-1185">Reference proteome</keyword>
<evidence type="ECO:0000313" key="2">
    <source>
        <dbReference type="EMBL" id="KAH3733066.1"/>
    </source>
</evidence>
<dbReference type="EMBL" id="JAIWYP010000011">
    <property type="protein sequence ID" value="KAH3733066.1"/>
    <property type="molecule type" value="Genomic_DNA"/>
</dbReference>
<evidence type="ECO:0000313" key="3">
    <source>
        <dbReference type="Proteomes" id="UP000828390"/>
    </source>
</evidence>
<proteinExistence type="predicted"/>
<feature type="compositionally biased region" description="Polar residues" evidence="1">
    <location>
        <begin position="9"/>
        <end position="20"/>
    </location>
</feature>
<name>A0A9D4CTC0_DREPO</name>
<dbReference type="Proteomes" id="UP000828390">
    <property type="component" value="Unassembled WGS sequence"/>
</dbReference>
<reference evidence="2" key="2">
    <citation type="submission" date="2020-11" db="EMBL/GenBank/DDBJ databases">
        <authorList>
            <person name="McCartney M.A."/>
            <person name="Auch B."/>
            <person name="Kono T."/>
            <person name="Mallez S."/>
            <person name="Becker A."/>
            <person name="Gohl D.M."/>
            <person name="Silverstein K.A.T."/>
            <person name="Koren S."/>
            <person name="Bechman K.B."/>
            <person name="Herman A."/>
            <person name="Abrahante J.E."/>
            <person name="Garbe J."/>
        </authorList>
    </citation>
    <scope>NUCLEOTIDE SEQUENCE</scope>
    <source>
        <strain evidence="2">Duluth1</strain>
        <tissue evidence="2">Whole animal</tissue>
    </source>
</reference>
<feature type="region of interest" description="Disordered" evidence="1">
    <location>
        <begin position="85"/>
        <end position="113"/>
    </location>
</feature>
<organism evidence="2 3">
    <name type="scientific">Dreissena polymorpha</name>
    <name type="common">Zebra mussel</name>
    <name type="synonym">Mytilus polymorpha</name>
    <dbReference type="NCBI Taxonomy" id="45954"/>
    <lineage>
        <taxon>Eukaryota</taxon>
        <taxon>Metazoa</taxon>
        <taxon>Spiralia</taxon>
        <taxon>Lophotrochozoa</taxon>
        <taxon>Mollusca</taxon>
        <taxon>Bivalvia</taxon>
        <taxon>Autobranchia</taxon>
        <taxon>Heteroconchia</taxon>
        <taxon>Euheterodonta</taxon>
        <taxon>Imparidentia</taxon>
        <taxon>Neoheterodontei</taxon>
        <taxon>Myida</taxon>
        <taxon>Dreissenoidea</taxon>
        <taxon>Dreissenidae</taxon>
        <taxon>Dreissena</taxon>
    </lineage>
</organism>
<feature type="region of interest" description="Disordered" evidence="1">
    <location>
        <begin position="1"/>
        <end position="24"/>
    </location>
</feature>